<comment type="caution">
    <text evidence="2">The sequence shown here is derived from an EMBL/GenBank/DDBJ whole genome shotgun (WGS) entry which is preliminary data.</text>
</comment>
<keyword evidence="1" id="KW-0812">Transmembrane</keyword>
<feature type="transmembrane region" description="Helical" evidence="1">
    <location>
        <begin position="54"/>
        <end position="76"/>
    </location>
</feature>
<sequence length="81" mass="8914">MAFIVFYGDSDFSWNDGAAKNVSKSASKNVFYCGFEIDLFSAVFPLILTSSLMAAASPILISLLLISYSNFFYFLLGNLAF</sequence>
<gene>
    <name evidence="2" type="ORF">MHBO_003659</name>
</gene>
<dbReference type="Proteomes" id="UP001439008">
    <property type="component" value="Unassembled WGS sequence"/>
</dbReference>
<keyword evidence="3" id="KW-1185">Reference proteome</keyword>
<name>A0ABV2AR59_9EUKA</name>
<evidence type="ECO:0008006" key="4">
    <source>
        <dbReference type="Google" id="ProtNLM"/>
    </source>
</evidence>
<dbReference type="EMBL" id="JBDODL010002274">
    <property type="protein sequence ID" value="MES1922144.1"/>
    <property type="molecule type" value="Genomic_DNA"/>
</dbReference>
<proteinExistence type="predicted"/>
<keyword evidence="1" id="KW-1133">Transmembrane helix</keyword>
<accession>A0ABV2AR59</accession>
<evidence type="ECO:0000256" key="1">
    <source>
        <dbReference type="SAM" id="Phobius"/>
    </source>
</evidence>
<organism evidence="2 3">
    <name type="scientific">Bonamia ostreae</name>
    <dbReference type="NCBI Taxonomy" id="126728"/>
    <lineage>
        <taxon>Eukaryota</taxon>
        <taxon>Sar</taxon>
        <taxon>Rhizaria</taxon>
        <taxon>Endomyxa</taxon>
        <taxon>Ascetosporea</taxon>
        <taxon>Haplosporida</taxon>
        <taxon>Bonamia</taxon>
    </lineage>
</organism>
<keyword evidence="1" id="KW-0472">Membrane</keyword>
<evidence type="ECO:0000313" key="2">
    <source>
        <dbReference type="EMBL" id="MES1922144.1"/>
    </source>
</evidence>
<reference evidence="2 3" key="1">
    <citation type="journal article" date="2024" name="BMC Biol.">
        <title>Comparative genomics of Ascetosporea gives new insight into the evolutionary basis for animal parasitism in Rhizaria.</title>
        <authorList>
            <person name="Hiltunen Thoren M."/>
            <person name="Onut-Brannstrom I."/>
            <person name="Alfjorden A."/>
            <person name="Peckova H."/>
            <person name="Swords F."/>
            <person name="Hooper C."/>
            <person name="Holzer A.S."/>
            <person name="Bass D."/>
            <person name="Burki F."/>
        </authorList>
    </citation>
    <scope>NUCLEOTIDE SEQUENCE [LARGE SCALE GENOMIC DNA]</scope>
    <source>
        <strain evidence="2">20-A016</strain>
    </source>
</reference>
<protein>
    <recommendedName>
        <fullName evidence="4">NADH dehydrogenase subunit 3</fullName>
    </recommendedName>
</protein>
<evidence type="ECO:0000313" key="3">
    <source>
        <dbReference type="Proteomes" id="UP001439008"/>
    </source>
</evidence>